<evidence type="ECO:0000256" key="1">
    <source>
        <dbReference type="SAM" id="Phobius"/>
    </source>
</evidence>
<keyword evidence="1" id="KW-0472">Membrane</keyword>
<proteinExistence type="predicted"/>
<gene>
    <name evidence="2" type="ordered locus">Plabr_0814</name>
</gene>
<dbReference type="HOGENOM" id="CLU_1420502_0_0_0"/>
<dbReference type="RefSeq" id="WP_013627177.1">
    <property type="nucleotide sequence ID" value="NC_015174.1"/>
</dbReference>
<name>F0SHJ9_RUBBR</name>
<keyword evidence="1" id="KW-0812">Transmembrane</keyword>
<dbReference type="AlphaFoldDB" id="F0SHJ9"/>
<sequence>MSRDENSEYGQTFGQAFPENDEPLLRLKPDGTRSYFVLYFSAVAIWFGFKIVQAGNPEGWFLLTLFTLSTIAALLTILPGSSGMEVDADKVTVTSSFRQKQYRWEHIEKMGLFQVGMVRRVGFDFNARYPGPERVPNFAKPPSGWHITLPPMSGMEAEDLLDLMQRCHASCQQQNEARLAATSTEKTAAST</sequence>
<evidence type="ECO:0000313" key="3">
    <source>
        <dbReference type="Proteomes" id="UP000006860"/>
    </source>
</evidence>
<organism evidence="2 3">
    <name type="scientific">Rubinisphaera brasiliensis (strain ATCC 49424 / DSM 5305 / JCM 21570 / IAM 15109 / NBRC 103401 / IFAM 1448)</name>
    <name type="common">Planctomyces brasiliensis</name>
    <dbReference type="NCBI Taxonomy" id="756272"/>
    <lineage>
        <taxon>Bacteria</taxon>
        <taxon>Pseudomonadati</taxon>
        <taxon>Planctomycetota</taxon>
        <taxon>Planctomycetia</taxon>
        <taxon>Planctomycetales</taxon>
        <taxon>Planctomycetaceae</taxon>
        <taxon>Rubinisphaera</taxon>
    </lineage>
</organism>
<dbReference type="KEGG" id="pbs:Plabr_0814"/>
<protein>
    <recommendedName>
        <fullName evidence="4">PH domain-containing protein</fullName>
    </recommendedName>
</protein>
<dbReference type="OrthoDB" id="5974211at2"/>
<evidence type="ECO:0000313" key="2">
    <source>
        <dbReference type="EMBL" id="ADY58437.1"/>
    </source>
</evidence>
<feature type="transmembrane region" description="Helical" evidence="1">
    <location>
        <begin position="35"/>
        <end position="53"/>
    </location>
</feature>
<accession>F0SHJ9</accession>
<dbReference type="STRING" id="756272.Plabr_0814"/>
<keyword evidence="1" id="KW-1133">Transmembrane helix</keyword>
<evidence type="ECO:0008006" key="4">
    <source>
        <dbReference type="Google" id="ProtNLM"/>
    </source>
</evidence>
<reference evidence="3" key="1">
    <citation type="submission" date="2011-02" db="EMBL/GenBank/DDBJ databases">
        <title>The complete genome of Planctomyces brasiliensis DSM 5305.</title>
        <authorList>
            <person name="Lucas S."/>
            <person name="Copeland A."/>
            <person name="Lapidus A."/>
            <person name="Bruce D."/>
            <person name="Goodwin L."/>
            <person name="Pitluck S."/>
            <person name="Kyrpides N."/>
            <person name="Mavromatis K."/>
            <person name="Pagani I."/>
            <person name="Ivanova N."/>
            <person name="Ovchinnikova G."/>
            <person name="Lu M."/>
            <person name="Detter J.C."/>
            <person name="Han C."/>
            <person name="Land M."/>
            <person name="Hauser L."/>
            <person name="Markowitz V."/>
            <person name="Cheng J.-F."/>
            <person name="Hugenholtz P."/>
            <person name="Woyke T."/>
            <person name="Wu D."/>
            <person name="Tindall B."/>
            <person name="Pomrenke H.G."/>
            <person name="Brambilla E."/>
            <person name="Klenk H.-P."/>
            <person name="Eisen J.A."/>
        </authorList>
    </citation>
    <scope>NUCLEOTIDE SEQUENCE [LARGE SCALE GENOMIC DNA]</scope>
    <source>
        <strain evidence="3">ATCC 49424 / DSM 5305 / JCM 21570 / NBRC 103401 / IFAM 1448</strain>
    </source>
</reference>
<keyword evidence="3" id="KW-1185">Reference proteome</keyword>
<dbReference type="EMBL" id="CP002546">
    <property type="protein sequence ID" value="ADY58437.1"/>
    <property type="molecule type" value="Genomic_DNA"/>
</dbReference>
<dbReference type="Proteomes" id="UP000006860">
    <property type="component" value="Chromosome"/>
</dbReference>
<feature type="transmembrane region" description="Helical" evidence="1">
    <location>
        <begin position="59"/>
        <end position="78"/>
    </location>
</feature>